<evidence type="ECO:0000256" key="1">
    <source>
        <dbReference type="SAM" id="MobiDB-lite"/>
    </source>
</evidence>
<evidence type="ECO:0000313" key="2">
    <source>
        <dbReference type="EMBL" id="SVA10188.1"/>
    </source>
</evidence>
<dbReference type="AlphaFoldDB" id="A0A381T3N4"/>
<name>A0A381T3N4_9ZZZZ</name>
<protein>
    <submittedName>
        <fullName evidence="2">Uncharacterized protein</fullName>
    </submittedName>
</protein>
<organism evidence="2">
    <name type="scientific">marine metagenome</name>
    <dbReference type="NCBI Taxonomy" id="408172"/>
    <lineage>
        <taxon>unclassified sequences</taxon>
        <taxon>metagenomes</taxon>
        <taxon>ecological metagenomes</taxon>
    </lineage>
</organism>
<dbReference type="EMBL" id="UINC01003902">
    <property type="protein sequence ID" value="SVA10188.1"/>
    <property type="molecule type" value="Genomic_DNA"/>
</dbReference>
<gene>
    <name evidence="2" type="ORF">METZ01_LOCUS63042</name>
</gene>
<feature type="compositionally biased region" description="Basic and acidic residues" evidence="1">
    <location>
        <begin position="45"/>
        <end position="64"/>
    </location>
</feature>
<reference evidence="2" key="1">
    <citation type="submission" date="2018-05" db="EMBL/GenBank/DDBJ databases">
        <authorList>
            <person name="Lanie J.A."/>
            <person name="Ng W.-L."/>
            <person name="Kazmierczak K.M."/>
            <person name="Andrzejewski T.M."/>
            <person name="Davidsen T.M."/>
            <person name="Wayne K.J."/>
            <person name="Tettelin H."/>
            <person name="Glass J.I."/>
            <person name="Rusch D."/>
            <person name="Podicherti R."/>
            <person name="Tsui H.-C.T."/>
            <person name="Winkler M.E."/>
        </authorList>
    </citation>
    <scope>NUCLEOTIDE SEQUENCE</scope>
</reference>
<proteinExistence type="predicted"/>
<sequence>MAKEIIKEELSSDTKDSMGNPVGYSHKRSHVPDGRGKPFPSFKAGENRLKDNISERRKKENKKI</sequence>
<accession>A0A381T3N4</accession>
<feature type="compositionally biased region" description="Basic and acidic residues" evidence="1">
    <location>
        <begin position="1"/>
        <end position="16"/>
    </location>
</feature>
<feature type="region of interest" description="Disordered" evidence="1">
    <location>
        <begin position="1"/>
        <end position="64"/>
    </location>
</feature>